<evidence type="ECO:0000256" key="4">
    <source>
        <dbReference type="ARBA" id="ARBA00023172"/>
    </source>
</evidence>
<evidence type="ECO:0008006" key="10">
    <source>
        <dbReference type="Google" id="ProtNLM"/>
    </source>
</evidence>
<evidence type="ECO:0000259" key="7">
    <source>
        <dbReference type="PROSITE" id="PS51900"/>
    </source>
</evidence>
<evidence type="ECO:0000259" key="6">
    <source>
        <dbReference type="PROSITE" id="PS51898"/>
    </source>
</evidence>
<name>A0A1F4VEG7_UNCKA</name>
<dbReference type="GO" id="GO:0015074">
    <property type="term" value="P:DNA integration"/>
    <property type="evidence" value="ECO:0007669"/>
    <property type="project" value="UniProtKB-KW"/>
</dbReference>
<reference evidence="8 9" key="1">
    <citation type="journal article" date="2016" name="Nat. Commun.">
        <title>Thousands of microbial genomes shed light on interconnected biogeochemical processes in an aquifer system.</title>
        <authorList>
            <person name="Anantharaman K."/>
            <person name="Brown C.T."/>
            <person name="Hug L.A."/>
            <person name="Sharon I."/>
            <person name="Castelle C.J."/>
            <person name="Probst A.J."/>
            <person name="Thomas B.C."/>
            <person name="Singh A."/>
            <person name="Wilkins M.J."/>
            <person name="Karaoz U."/>
            <person name="Brodie E.L."/>
            <person name="Williams K.H."/>
            <person name="Hubbard S.S."/>
            <person name="Banfield J.F."/>
        </authorList>
    </citation>
    <scope>NUCLEOTIDE SEQUENCE [LARGE SCALE GENOMIC DNA]</scope>
</reference>
<comment type="similarity">
    <text evidence="1">Belongs to the 'phage' integrase family.</text>
</comment>
<dbReference type="STRING" id="1802619.A2797_01075"/>
<dbReference type="InterPro" id="IPR050090">
    <property type="entry name" value="Tyrosine_recombinase_XerCD"/>
</dbReference>
<dbReference type="Proteomes" id="UP000179005">
    <property type="component" value="Unassembled WGS sequence"/>
</dbReference>
<evidence type="ECO:0000256" key="1">
    <source>
        <dbReference type="ARBA" id="ARBA00008857"/>
    </source>
</evidence>
<evidence type="ECO:0000256" key="3">
    <source>
        <dbReference type="ARBA" id="ARBA00023125"/>
    </source>
</evidence>
<keyword evidence="2" id="KW-0229">DNA integration</keyword>
<dbReference type="NCBIfam" id="NF040815">
    <property type="entry name" value="recomb_XerA_Arch"/>
    <property type="match status" value="1"/>
</dbReference>
<dbReference type="EMBL" id="MEVC01000008">
    <property type="protein sequence ID" value="OGC55641.1"/>
    <property type="molecule type" value="Genomic_DNA"/>
</dbReference>
<feature type="domain" description="Tyr recombinase" evidence="6">
    <location>
        <begin position="111"/>
        <end position="303"/>
    </location>
</feature>
<dbReference type="Pfam" id="PF02899">
    <property type="entry name" value="Phage_int_SAM_1"/>
    <property type="match status" value="1"/>
</dbReference>
<sequence length="311" mass="36099">MSLTDAIKKYLEYLELEKGYSPRTLNNYHRYLDVFARFAKTDSPTAIDSNLVHEYRLFLSRKKDLHGHPLKRLTQNYYLIALRGLLRYLAQKEELAVMPADRIELPKKEERKFKVLDPEDLEKFLTAPKVGIKIGDRDRAILELFFSTGVRVSELVSLNRDDLNLDTKEISVLGKGGKIRVVFVSDRAEAALRRYLGVRDDVWKPLFIRYAGSHWGHNKAIDKDGEDLRLTQRSVQRLVKKYARKAGLVVDPTPHTLRHTFATDLLREGADIRAVQEMLGHRDISTTQIYTHVTNPQLKEIHRKFHRGNKQ</sequence>
<comment type="caution">
    <text evidence="8">The sequence shown here is derived from an EMBL/GenBank/DDBJ whole genome shotgun (WGS) entry which is preliminary data.</text>
</comment>
<accession>A0A1F4VEG7</accession>
<dbReference type="PROSITE" id="PS51898">
    <property type="entry name" value="TYR_RECOMBINASE"/>
    <property type="match status" value="1"/>
</dbReference>
<dbReference type="PANTHER" id="PTHR30349:SF41">
    <property type="entry name" value="INTEGRASE_RECOMBINASE PROTEIN MJ0367-RELATED"/>
    <property type="match status" value="1"/>
</dbReference>
<dbReference type="SUPFAM" id="SSF56349">
    <property type="entry name" value="DNA breaking-rejoining enzymes"/>
    <property type="match status" value="1"/>
</dbReference>
<evidence type="ECO:0000256" key="2">
    <source>
        <dbReference type="ARBA" id="ARBA00022908"/>
    </source>
</evidence>
<keyword evidence="4" id="KW-0233">DNA recombination</keyword>
<dbReference type="InterPro" id="IPR002104">
    <property type="entry name" value="Integrase_catalytic"/>
</dbReference>
<dbReference type="PROSITE" id="PS51900">
    <property type="entry name" value="CB"/>
    <property type="match status" value="1"/>
</dbReference>
<dbReference type="InterPro" id="IPR013762">
    <property type="entry name" value="Integrase-like_cat_sf"/>
</dbReference>
<dbReference type="InterPro" id="IPR011010">
    <property type="entry name" value="DNA_brk_join_enz"/>
</dbReference>
<dbReference type="CDD" id="cd00798">
    <property type="entry name" value="INT_XerDC_C"/>
    <property type="match status" value="1"/>
</dbReference>
<gene>
    <name evidence="8" type="ORF">A2797_01075</name>
</gene>
<dbReference type="GO" id="GO:0003677">
    <property type="term" value="F:DNA binding"/>
    <property type="evidence" value="ECO:0007669"/>
    <property type="project" value="UniProtKB-UniRule"/>
</dbReference>
<organism evidence="8 9">
    <name type="scientific">candidate division WWE3 bacterium RIFCSPHIGHO2_01_FULL_48_15</name>
    <dbReference type="NCBI Taxonomy" id="1802619"/>
    <lineage>
        <taxon>Bacteria</taxon>
        <taxon>Katanobacteria</taxon>
    </lineage>
</organism>
<dbReference type="PANTHER" id="PTHR30349">
    <property type="entry name" value="PHAGE INTEGRASE-RELATED"/>
    <property type="match status" value="1"/>
</dbReference>
<proteinExistence type="inferred from homology"/>
<evidence type="ECO:0000256" key="5">
    <source>
        <dbReference type="PROSITE-ProRule" id="PRU01248"/>
    </source>
</evidence>
<dbReference type="Gene3D" id="1.10.150.130">
    <property type="match status" value="1"/>
</dbReference>
<feature type="domain" description="Core-binding (CB)" evidence="7">
    <location>
        <begin position="1"/>
        <end position="90"/>
    </location>
</feature>
<evidence type="ECO:0000313" key="8">
    <source>
        <dbReference type="EMBL" id="OGC55641.1"/>
    </source>
</evidence>
<dbReference type="Gene3D" id="1.10.443.10">
    <property type="entry name" value="Intergrase catalytic core"/>
    <property type="match status" value="1"/>
</dbReference>
<protein>
    <recommendedName>
        <fullName evidence="10">Tyrosine recombinase XerC</fullName>
    </recommendedName>
</protein>
<dbReference type="InterPro" id="IPR004107">
    <property type="entry name" value="Integrase_SAM-like_N"/>
</dbReference>
<dbReference type="InterPro" id="IPR010998">
    <property type="entry name" value="Integrase_recombinase_N"/>
</dbReference>
<dbReference type="InterPro" id="IPR044068">
    <property type="entry name" value="CB"/>
</dbReference>
<dbReference type="Pfam" id="PF00589">
    <property type="entry name" value="Phage_integrase"/>
    <property type="match status" value="1"/>
</dbReference>
<keyword evidence="3 5" id="KW-0238">DNA-binding</keyword>
<evidence type="ECO:0000313" key="9">
    <source>
        <dbReference type="Proteomes" id="UP000179005"/>
    </source>
</evidence>
<dbReference type="AlphaFoldDB" id="A0A1F4VEG7"/>
<dbReference type="GO" id="GO:0006310">
    <property type="term" value="P:DNA recombination"/>
    <property type="evidence" value="ECO:0007669"/>
    <property type="project" value="UniProtKB-KW"/>
</dbReference>